<proteinExistence type="predicted"/>
<dbReference type="AlphaFoldDB" id="A0A6S7FR88"/>
<dbReference type="Proteomes" id="UP001152795">
    <property type="component" value="Unassembled WGS sequence"/>
</dbReference>
<accession>A0A6S7FR88</accession>
<protein>
    <submittedName>
        <fullName evidence="1">Uncharacterized protein</fullName>
    </submittedName>
</protein>
<gene>
    <name evidence="1" type="ORF">PACLA_8A038981</name>
</gene>
<keyword evidence="2" id="KW-1185">Reference proteome</keyword>
<name>A0A6S7FR88_PARCT</name>
<reference evidence="1" key="1">
    <citation type="submission" date="2020-04" db="EMBL/GenBank/DDBJ databases">
        <authorList>
            <person name="Alioto T."/>
            <person name="Alioto T."/>
            <person name="Gomez Garrido J."/>
        </authorList>
    </citation>
    <scope>NUCLEOTIDE SEQUENCE</scope>
    <source>
        <strain evidence="1">A484AB</strain>
    </source>
</reference>
<evidence type="ECO:0000313" key="1">
    <source>
        <dbReference type="EMBL" id="CAB3982205.1"/>
    </source>
</evidence>
<organism evidence="1 2">
    <name type="scientific">Paramuricea clavata</name>
    <name type="common">Red gorgonian</name>
    <name type="synonym">Violescent sea-whip</name>
    <dbReference type="NCBI Taxonomy" id="317549"/>
    <lineage>
        <taxon>Eukaryota</taxon>
        <taxon>Metazoa</taxon>
        <taxon>Cnidaria</taxon>
        <taxon>Anthozoa</taxon>
        <taxon>Octocorallia</taxon>
        <taxon>Malacalcyonacea</taxon>
        <taxon>Plexauridae</taxon>
        <taxon>Paramuricea</taxon>
    </lineage>
</organism>
<dbReference type="Pfam" id="PF13966">
    <property type="entry name" value="zf-RVT"/>
    <property type="match status" value="1"/>
</dbReference>
<dbReference type="InterPro" id="IPR026960">
    <property type="entry name" value="RVT-Znf"/>
</dbReference>
<dbReference type="EMBL" id="CACRXK020000477">
    <property type="protein sequence ID" value="CAB3982205.1"/>
    <property type="molecule type" value="Genomic_DNA"/>
</dbReference>
<dbReference type="OrthoDB" id="447743at2759"/>
<evidence type="ECO:0000313" key="2">
    <source>
        <dbReference type="Proteomes" id="UP001152795"/>
    </source>
</evidence>
<comment type="caution">
    <text evidence="1">The sequence shown here is derived from an EMBL/GenBank/DDBJ whole genome shotgun (WGS) entry which is preliminary data.</text>
</comment>
<sequence length="369" mass="42669">MTNNEHKSELVSLLTDLMTEIDLKPLHPKKKILLYSRCRSFKTLTAFHYNINSTWISENLDSVFKQYIRKWLEVPISGSLSNIYLTSNKFGLNIIPPSTKFMQCQTTIRSALKSSPNESITHLWKSTCNHTNTQYDQYTSTKEVIKSFREVHEDKLENRLKCQGSFFSSISKFSLPQVNSIWPTCQSKLPKNIFNFTIRYINKSLPTHKNLKKWGLSSSECSFCLKPESLLHVVAGCSSHLDRFTWRHDSILNFIANNLPSEHIQTIYADLPSFPNPYIITGDDHRPDQLTVGYETNLRNNIQRKYSKYKEMIVGQKKKFRPVKNSLADSKFNRFLADSFNFSATPTDLVIVSLASTTFQKMFNVYAKL</sequence>